<comment type="caution">
    <text evidence="3">The sequence shown here is derived from an EMBL/GenBank/DDBJ whole genome shotgun (WGS) entry which is preliminary data.</text>
</comment>
<dbReference type="GO" id="GO:0005829">
    <property type="term" value="C:cytosol"/>
    <property type="evidence" value="ECO:0007669"/>
    <property type="project" value="TreeGrafter"/>
</dbReference>
<dbReference type="RefSeq" id="WP_078452868.1">
    <property type="nucleotide sequence ID" value="NZ_MPNX01000005.1"/>
</dbReference>
<protein>
    <recommendedName>
        <fullName evidence="2">UPF0301 protein BOV88_05430</fullName>
    </recommendedName>
</protein>
<evidence type="ECO:0000256" key="2">
    <source>
        <dbReference type="HAMAP-Rule" id="MF_00758"/>
    </source>
</evidence>
<name>A0A1T2CX54_SOVGS</name>
<dbReference type="PANTHER" id="PTHR30327:SF1">
    <property type="entry name" value="UPF0301 PROTEIN YQGE"/>
    <property type="match status" value="1"/>
</dbReference>
<evidence type="ECO:0000313" key="4">
    <source>
        <dbReference type="Proteomes" id="UP000190962"/>
    </source>
</evidence>
<reference evidence="3 4" key="1">
    <citation type="submission" date="2016-11" db="EMBL/GenBank/DDBJ databases">
        <title>Mixed transmission modes and dynamic genome evolution in an obligate animal-bacterial symbiosis.</title>
        <authorList>
            <person name="Russell S.L."/>
            <person name="Corbett-Detig R.B."/>
            <person name="Cavanaugh C.M."/>
        </authorList>
    </citation>
    <scope>NUCLEOTIDE SEQUENCE [LARGE SCALE GENOMIC DNA]</scope>
    <source>
        <strain evidence="3">MA-KB16</strain>
    </source>
</reference>
<dbReference type="Gene3D" id="3.40.1740.10">
    <property type="entry name" value="VC0467-like"/>
    <property type="match status" value="1"/>
</dbReference>
<dbReference type="SUPFAM" id="SSF143456">
    <property type="entry name" value="VC0467-like"/>
    <property type="match status" value="1"/>
</dbReference>
<gene>
    <name evidence="3" type="ORF">BOV88_05430</name>
</gene>
<evidence type="ECO:0000256" key="1">
    <source>
        <dbReference type="ARBA" id="ARBA00009600"/>
    </source>
</evidence>
<proteinExistence type="inferred from homology"/>
<dbReference type="Proteomes" id="UP000190962">
    <property type="component" value="Unassembled WGS sequence"/>
</dbReference>
<dbReference type="AlphaFoldDB" id="A0A1T2CX54"/>
<evidence type="ECO:0000313" key="3">
    <source>
        <dbReference type="EMBL" id="OOY35377.1"/>
    </source>
</evidence>
<dbReference type="NCBIfam" id="NF001266">
    <property type="entry name" value="PRK00228.1-1"/>
    <property type="match status" value="1"/>
</dbReference>
<accession>A0A1T2CX54</accession>
<dbReference type="EMBL" id="MPNX01000005">
    <property type="protein sequence ID" value="OOY35377.1"/>
    <property type="molecule type" value="Genomic_DNA"/>
</dbReference>
<sequence>MNKLTDHFLIAMPGLMDQNFFQSVTYIVEHSEDGAMGIVINHPLEITLEEMFGQLKIEASPGTKALGNSLYLGGPVQEDRGFVLHDGDAVTWASSLQIEKALCVTTSKDILEAIAQGNGPRNSLVALGYAGWAAGQLEREISENSWLSGRADKDIIFNLPVEKRWSAAAQLIGVDISLLSSEAGHA</sequence>
<dbReference type="HAMAP" id="MF_00758">
    <property type="entry name" value="UPF0301"/>
    <property type="match status" value="1"/>
</dbReference>
<dbReference type="Pfam" id="PF02622">
    <property type="entry name" value="DUF179"/>
    <property type="match status" value="1"/>
</dbReference>
<dbReference type="PANTHER" id="PTHR30327">
    <property type="entry name" value="UNCHARACTERIZED PROTEIN YQGE"/>
    <property type="match status" value="1"/>
</dbReference>
<dbReference type="GeneID" id="86991496"/>
<organism evidence="3 4">
    <name type="scientific">Solemya velum gill symbiont</name>
    <dbReference type="NCBI Taxonomy" id="2340"/>
    <lineage>
        <taxon>Bacteria</taxon>
        <taxon>Pseudomonadati</taxon>
        <taxon>Pseudomonadota</taxon>
        <taxon>Gammaproteobacteria</taxon>
        <taxon>sulfur-oxidizing symbionts</taxon>
    </lineage>
</organism>
<dbReference type="InterPro" id="IPR003774">
    <property type="entry name" value="AlgH-like"/>
</dbReference>
<comment type="similarity">
    <text evidence="1 2">Belongs to the UPF0301 (AlgH) family.</text>
</comment>